<dbReference type="GO" id="GO:0005743">
    <property type="term" value="C:mitochondrial inner membrane"/>
    <property type="evidence" value="ECO:0007669"/>
    <property type="project" value="UniProtKB-SubCell"/>
</dbReference>
<accession>A0A9E8G9B8</accession>
<comment type="subunit">
    <text evidence="3">Component of the cytochrome c oxidase (complex IV, CIV), a multisubunit enzyme composed of a catalytic core of 3 subunits and several supernumerary subunits. The complex exists as a monomer or a dimer and forms supercomplexes (SCs) in the inner mitochondrial membrane with ubiquinol-cytochrome c oxidoreductase (cytochrome b-c1 complex, complex III, CIII).</text>
</comment>
<feature type="transmembrane region" description="Helical" evidence="19">
    <location>
        <begin position="26"/>
        <end position="47"/>
    </location>
</feature>
<dbReference type="InterPro" id="IPR008972">
    <property type="entry name" value="Cupredoxin"/>
</dbReference>
<keyword evidence="12 18" id="KW-0249">Electron transport</keyword>
<evidence type="ECO:0000256" key="4">
    <source>
        <dbReference type="ARBA" id="ARBA00015946"/>
    </source>
</evidence>
<dbReference type="CDD" id="cd13912">
    <property type="entry name" value="CcO_II_C"/>
    <property type="match status" value="1"/>
</dbReference>
<comment type="catalytic activity">
    <reaction evidence="17">
        <text>4 Fe(II)-[cytochrome c] + O2 + 8 H(+)(in) = 4 Fe(III)-[cytochrome c] + 2 H2O + 4 H(+)(out)</text>
        <dbReference type="Rhea" id="RHEA:11436"/>
        <dbReference type="Rhea" id="RHEA-COMP:10350"/>
        <dbReference type="Rhea" id="RHEA-COMP:14399"/>
        <dbReference type="ChEBI" id="CHEBI:15377"/>
        <dbReference type="ChEBI" id="CHEBI:15378"/>
        <dbReference type="ChEBI" id="CHEBI:15379"/>
        <dbReference type="ChEBI" id="CHEBI:29033"/>
        <dbReference type="ChEBI" id="CHEBI:29034"/>
        <dbReference type="EC" id="7.1.1.9"/>
    </reaction>
    <physiologicalReaction direction="left-to-right" evidence="17">
        <dbReference type="Rhea" id="RHEA:11437"/>
    </physiologicalReaction>
</comment>
<dbReference type="GO" id="GO:0042773">
    <property type="term" value="P:ATP synthesis coupled electron transport"/>
    <property type="evidence" value="ECO:0007669"/>
    <property type="project" value="TreeGrafter"/>
</dbReference>
<dbReference type="Gene3D" id="1.10.287.90">
    <property type="match status" value="1"/>
</dbReference>
<dbReference type="PROSITE" id="PS00078">
    <property type="entry name" value="COX2"/>
    <property type="match status" value="1"/>
</dbReference>
<dbReference type="SUPFAM" id="SSF81464">
    <property type="entry name" value="Cytochrome c oxidase subunit II-like, transmembrane region"/>
    <property type="match status" value="1"/>
</dbReference>
<feature type="transmembrane region" description="Helical" evidence="19">
    <location>
        <begin position="59"/>
        <end position="80"/>
    </location>
</feature>
<evidence type="ECO:0000256" key="12">
    <source>
        <dbReference type="ARBA" id="ARBA00022982"/>
    </source>
</evidence>
<evidence type="ECO:0000256" key="9">
    <source>
        <dbReference type="ARBA" id="ARBA00022792"/>
    </source>
</evidence>
<dbReference type="PROSITE" id="PS50857">
    <property type="entry name" value="COX2_CUA"/>
    <property type="match status" value="1"/>
</dbReference>
<evidence type="ECO:0000256" key="19">
    <source>
        <dbReference type="SAM" id="Phobius"/>
    </source>
</evidence>
<dbReference type="AlphaFoldDB" id="A0A9E8G9B8"/>
<reference evidence="22" key="2">
    <citation type="submission" date="2022-02" db="EMBL/GenBank/DDBJ databases">
        <authorList>
            <person name="Shu X.H."/>
            <person name="Li Z.K."/>
            <person name="Tang P."/>
            <person name="Chen X.X."/>
        </authorList>
    </citation>
    <scope>NUCLEOTIDE SEQUENCE</scope>
</reference>
<name>A0A9E8G9B8_9HYME</name>
<evidence type="ECO:0000256" key="14">
    <source>
        <dbReference type="ARBA" id="ARBA00023008"/>
    </source>
</evidence>
<evidence type="ECO:0000256" key="10">
    <source>
        <dbReference type="ARBA" id="ARBA00022842"/>
    </source>
</evidence>
<keyword evidence="7 18" id="KW-0812">Transmembrane</keyword>
<dbReference type="GO" id="GO:0004129">
    <property type="term" value="F:cytochrome-c oxidase activity"/>
    <property type="evidence" value="ECO:0007669"/>
    <property type="project" value="UniProtKB-EC"/>
</dbReference>
<dbReference type="PRINTS" id="PR01166">
    <property type="entry name" value="CYCOXIDASEII"/>
</dbReference>
<keyword evidence="10" id="KW-0460">Magnesium</keyword>
<reference evidence="22" key="1">
    <citation type="journal article" date="2022" name="Genes (Basel)">
        <title>Novel Gene Rearrangements in the Mitochondrial Genomes of Cynipoid Wasps (Hymenoptera: Cynipoidea).</title>
        <authorList>
            <person name="Shu X."/>
            <person name="Li Z."/>
            <person name="Yuan R."/>
            <person name="Tang P."/>
            <person name="Chen X."/>
        </authorList>
    </citation>
    <scope>NUCLEOTIDE SEQUENCE</scope>
</reference>
<dbReference type="Pfam" id="PF02790">
    <property type="entry name" value="COX2_TM"/>
    <property type="match status" value="1"/>
</dbReference>
<comment type="cofactor">
    <cofactor evidence="18">
        <name>Cu cation</name>
        <dbReference type="ChEBI" id="CHEBI:23378"/>
    </cofactor>
    <text evidence="18">Binds a copper A center.</text>
</comment>
<dbReference type="PANTHER" id="PTHR22888">
    <property type="entry name" value="CYTOCHROME C OXIDASE, SUBUNIT II"/>
    <property type="match status" value="1"/>
</dbReference>
<comment type="subcellular location">
    <subcellularLocation>
        <location evidence="1 18">Mitochondrion inner membrane</location>
        <topology evidence="1 18">Multi-pass membrane protein</topology>
    </subcellularLocation>
</comment>
<dbReference type="InterPro" id="IPR036257">
    <property type="entry name" value="Cyt_c_oxidase_su2_TM_sf"/>
</dbReference>
<gene>
    <name evidence="22" type="primary">cox2</name>
</gene>
<evidence type="ECO:0000256" key="6">
    <source>
        <dbReference type="ARBA" id="ARBA00022660"/>
    </source>
</evidence>
<dbReference type="Gene3D" id="2.60.40.420">
    <property type="entry name" value="Cupredoxins - blue copper proteins"/>
    <property type="match status" value="1"/>
</dbReference>
<sequence length="226" mass="26700">MHTWMNYMFQDSSSPNMEWLFKFHDYTLLINLLITLIISYMIYMIFINKFINLKIDNQMIEIIWTILPMVILIFLAFPSLKILYMIDSIYKPLLTIKCIGHQWYWSYQFADFFNLEYESFMSNFLGRGVFRLLDVSNRLILPVDLQIRLLICSEDVIHSFTVPSMGIKVDGVPGRLNQINLMINRPGIYFGQCSEICGMNHSFMPICIEATNLKTFLMWASYNIDE</sequence>
<evidence type="ECO:0000256" key="1">
    <source>
        <dbReference type="ARBA" id="ARBA00004448"/>
    </source>
</evidence>
<dbReference type="InterPro" id="IPR001505">
    <property type="entry name" value="Copper_CuA"/>
</dbReference>
<dbReference type="InterPro" id="IPR045187">
    <property type="entry name" value="CcO_II"/>
</dbReference>
<keyword evidence="11" id="KW-1278">Translocase</keyword>
<evidence type="ECO:0000256" key="8">
    <source>
        <dbReference type="ARBA" id="ARBA00022723"/>
    </source>
</evidence>
<keyword evidence="15 18" id="KW-0496">Mitochondrion</keyword>
<dbReference type="PROSITE" id="PS50999">
    <property type="entry name" value="COX2_TM"/>
    <property type="match status" value="1"/>
</dbReference>
<evidence type="ECO:0000256" key="5">
    <source>
        <dbReference type="ARBA" id="ARBA00022448"/>
    </source>
</evidence>
<comment type="similarity">
    <text evidence="2 18">Belongs to the cytochrome c oxidase subunit 2 family.</text>
</comment>
<evidence type="ECO:0000259" key="21">
    <source>
        <dbReference type="PROSITE" id="PS50999"/>
    </source>
</evidence>
<dbReference type="InterPro" id="IPR011759">
    <property type="entry name" value="Cyt_c_oxidase_su2_TM_dom"/>
</dbReference>
<evidence type="ECO:0000256" key="2">
    <source>
        <dbReference type="ARBA" id="ARBA00007866"/>
    </source>
</evidence>
<evidence type="ECO:0000256" key="3">
    <source>
        <dbReference type="ARBA" id="ARBA00011164"/>
    </source>
</evidence>
<protein>
    <recommendedName>
        <fullName evidence="4 18">Cytochrome c oxidase subunit 2</fullName>
    </recommendedName>
</protein>
<dbReference type="Pfam" id="PF00116">
    <property type="entry name" value="COX2"/>
    <property type="match status" value="1"/>
</dbReference>
<organism evidence="22">
    <name type="scientific">Tessmannella kiplingi</name>
    <dbReference type="NCBI Taxonomy" id="2943473"/>
    <lineage>
        <taxon>Eukaryota</taxon>
        <taxon>Metazoa</taxon>
        <taxon>Ecdysozoa</taxon>
        <taxon>Arthropoda</taxon>
        <taxon>Hexapoda</taxon>
        <taxon>Insecta</taxon>
        <taxon>Pterygota</taxon>
        <taxon>Neoptera</taxon>
        <taxon>Endopterygota</taxon>
        <taxon>Hymenoptera</taxon>
        <taxon>Apocrita</taxon>
        <taxon>Proctotrupomorpha</taxon>
        <taxon>Cynipoidea</taxon>
        <taxon>Liopteridae</taxon>
        <taxon>Tessmannella</taxon>
    </lineage>
</organism>
<dbReference type="InterPro" id="IPR034210">
    <property type="entry name" value="CcO_II_C"/>
</dbReference>
<keyword evidence="13 19" id="KW-1133">Transmembrane helix</keyword>
<geneLocation type="mitochondrion" evidence="22"/>
<evidence type="ECO:0000256" key="18">
    <source>
        <dbReference type="RuleBase" id="RU000457"/>
    </source>
</evidence>
<keyword evidence="6 18" id="KW-0679">Respiratory chain</keyword>
<keyword evidence="8 18" id="KW-0479">Metal-binding</keyword>
<proteinExistence type="inferred from homology"/>
<keyword evidence="5 18" id="KW-0813">Transport</keyword>
<dbReference type="FunFam" id="2.60.40.420:FF:000001">
    <property type="entry name" value="Cytochrome c oxidase subunit 2"/>
    <property type="match status" value="1"/>
</dbReference>
<evidence type="ECO:0000256" key="7">
    <source>
        <dbReference type="ARBA" id="ARBA00022692"/>
    </source>
</evidence>
<feature type="domain" description="Cytochrome oxidase subunit II transmembrane region profile" evidence="21">
    <location>
        <begin position="1"/>
        <end position="90"/>
    </location>
</feature>
<dbReference type="PANTHER" id="PTHR22888:SF9">
    <property type="entry name" value="CYTOCHROME C OXIDASE SUBUNIT 2"/>
    <property type="match status" value="1"/>
</dbReference>
<evidence type="ECO:0000259" key="20">
    <source>
        <dbReference type="PROSITE" id="PS50857"/>
    </source>
</evidence>
<comment type="function">
    <text evidence="18">Component of the cytochrome c oxidase, the last enzyme in the mitochondrial electron transport chain which drives oxidative phosphorylation. The respiratory chain contains 3 multisubunit complexes succinate dehydrogenase (complex II, CII), ubiquinol-cytochrome c oxidoreductase (cytochrome b-c1 complex, complex III, CIII) and cytochrome c oxidase (complex IV, CIV), that cooperate to transfer electrons derived from NADH and succinate to molecular oxygen, creating an electrochemical gradient over the inner membrane that drives transmembrane transport and the ATP synthase. Cytochrome c oxidase is the component of the respiratory chain that catalyzes the reduction of oxygen to water. Electrons originating from reduced cytochrome c in the intermembrane space (IMS) are transferred via the dinuclear copper A center (CU(A)) of subunit 2 and heme A of subunit 1 to the active site in subunit 1, a binuclear center (BNC) formed by heme A3 and copper B (CU(B)). The BNC reduces molecular oxygen to 2 water molecules using 4 electrons from cytochrome c in the IMS and 4 protons from the mitochondrial matrix.</text>
</comment>
<dbReference type="SUPFAM" id="SSF49503">
    <property type="entry name" value="Cupredoxins"/>
    <property type="match status" value="1"/>
</dbReference>
<evidence type="ECO:0000256" key="15">
    <source>
        <dbReference type="ARBA" id="ARBA00023128"/>
    </source>
</evidence>
<dbReference type="GO" id="GO:0005507">
    <property type="term" value="F:copper ion binding"/>
    <property type="evidence" value="ECO:0007669"/>
    <property type="project" value="InterPro"/>
</dbReference>
<keyword evidence="16 18" id="KW-0472">Membrane</keyword>
<evidence type="ECO:0000256" key="11">
    <source>
        <dbReference type="ARBA" id="ARBA00022967"/>
    </source>
</evidence>
<evidence type="ECO:0000256" key="16">
    <source>
        <dbReference type="ARBA" id="ARBA00023136"/>
    </source>
</evidence>
<evidence type="ECO:0000256" key="17">
    <source>
        <dbReference type="ARBA" id="ARBA00049512"/>
    </source>
</evidence>
<dbReference type="EMBL" id="OM677833">
    <property type="protein sequence ID" value="UZT67578.1"/>
    <property type="molecule type" value="Genomic_DNA"/>
</dbReference>
<evidence type="ECO:0000313" key="22">
    <source>
        <dbReference type="EMBL" id="UZT67578.1"/>
    </source>
</evidence>
<evidence type="ECO:0000256" key="13">
    <source>
        <dbReference type="ARBA" id="ARBA00022989"/>
    </source>
</evidence>
<dbReference type="InterPro" id="IPR002429">
    <property type="entry name" value="CcO_II-like_C"/>
</dbReference>
<feature type="domain" description="Cytochrome oxidase subunit II copper A binding" evidence="20">
    <location>
        <begin position="91"/>
        <end position="222"/>
    </location>
</feature>
<keyword evidence="14 18" id="KW-0186">Copper</keyword>
<keyword evidence="9 18" id="KW-0999">Mitochondrion inner membrane</keyword>